<reference evidence="2" key="1">
    <citation type="submission" date="2019-06" db="EMBL/GenBank/DDBJ databases">
        <authorList>
            <person name="Zheng W."/>
        </authorList>
    </citation>
    <scope>NUCLEOTIDE SEQUENCE</scope>
    <source>
        <strain evidence="2">QDHG01</strain>
    </source>
</reference>
<dbReference type="Proteomes" id="UP000785679">
    <property type="component" value="Unassembled WGS sequence"/>
</dbReference>
<proteinExistence type="predicted"/>
<evidence type="ECO:0000313" key="3">
    <source>
        <dbReference type="Proteomes" id="UP000785679"/>
    </source>
</evidence>
<gene>
    <name evidence="2" type="ORF">FGO68_gene5083</name>
</gene>
<keyword evidence="3" id="KW-1185">Reference proteome</keyword>
<organism evidence="2 3">
    <name type="scientific">Halteria grandinella</name>
    <dbReference type="NCBI Taxonomy" id="5974"/>
    <lineage>
        <taxon>Eukaryota</taxon>
        <taxon>Sar</taxon>
        <taxon>Alveolata</taxon>
        <taxon>Ciliophora</taxon>
        <taxon>Intramacronucleata</taxon>
        <taxon>Spirotrichea</taxon>
        <taxon>Stichotrichia</taxon>
        <taxon>Sporadotrichida</taxon>
        <taxon>Halteriidae</taxon>
        <taxon>Halteria</taxon>
    </lineage>
</organism>
<feature type="region of interest" description="Disordered" evidence="1">
    <location>
        <begin position="1"/>
        <end position="61"/>
    </location>
</feature>
<accession>A0A8J8T346</accession>
<dbReference type="EMBL" id="RRYP01008510">
    <property type="protein sequence ID" value="TNV79728.1"/>
    <property type="molecule type" value="Genomic_DNA"/>
</dbReference>
<name>A0A8J8T346_HALGN</name>
<evidence type="ECO:0000313" key="2">
    <source>
        <dbReference type="EMBL" id="TNV79728.1"/>
    </source>
</evidence>
<comment type="caution">
    <text evidence="2">The sequence shown here is derived from an EMBL/GenBank/DDBJ whole genome shotgun (WGS) entry which is preliminary data.</text>
</comment>
<sequence>MQEGQDIQVRDDEDSDEEGAQQQDDGQDSPDRQTPGGGLAESEDLNQFMEDSNKAPVRRQISPDEMIKDVRRIRDFFKTAQFQNSRSTKTQRYFRTRS</sequence>
<protein>
    <submittedName>
        <fullName evidence="2">Uncharacterized protein</fullName>
    </submittedName>
</protein>
<evidence type="ECO:0000256" key="1">
    <source>
        <dbReference type="SAM" id="MobiDB-lite"/>
    </source>
</evidence>
<dbReference type="AlphaFoldDB" id="A0A8J8T346"/>